<evidence type="ECO:0000256" key="7">
    <source>
        <dbReference type="ARBA" id="ARBA00023136"/>
    </source>
</evidence>
<keyword evidence="6 8" id="KW-1133">Transmembrane helix</keyword>
<dbReference type="Proteomes" id="UP000473571">
    <property type="component" value="Unassembled WGS sequence"/>
</dbReference>
<gene>
    <name evidence="9" type="ORF">F7R13_33705</name>
    <name evidence="10" type="ORF">WT27_11155</name>
    <name evidence="11" type="ORF">WT83_15365</name>
</gene>
<dbReference type="EMBL" id="LPEQ01000108">
    <property type="protein sequence ID" value="KVV42149.1"/>
    <property type="molecule type" value="Genomic_DNA"/>
</dbReference>
<dbReference type="GeneID" id="46197780"/>
<accession>A0A102G3D0</accession>
<dbReference type="InterPro" id="IPR002771">
    <property type="entry name" value="Multi_antbiot-R_MarC"/>
</dbReference>
<keyword evidence="4" id="KW-0997">Cell inner membrane</keyword>
<dbReference type="Proteomes" id="UP000068016">
    <property type="component" value="Unassembled WGS sequence"/>
</dbReference>
<dbReference type="Pfam" id="PF01914">
    <property type="entry name" value="MarC"/>
    <property type="match status" value="1"/>
</dbReference>
<dbReference type="AlphaFoldDB" id="A0A102G3D0"/>
<reference evidence="9 14" key="2">
    <citation type="submission" date="2019-09" db="EMBL/GenBank/DDBJ databases">
        <title>Draft genome sequences of 48 bacterial type strains from the CCUG.</title>
        <authorList>
            <person name="Tunovic T."/>
            <person name="Pineiro-Iglesias B."/>
            <person name="Unosson C."/>
            <person name="Inganas E."/>
            <person name="Ohlen M."/>
            <person name="Cardew S."/>
            <person name="Jensie-Markopoulos S."/>
            <person name="Salva-Serra F."/>
            <person name="Jaen-Luchoro D."/>
            <person name="Karlsson R."/>
            <person name="Svensson-Stadler L."/>
            <person name="Chun J."/>
            <person name="Moore E."/>
        </authorList>
    </citation>
    <scope>NUCLEOTIDE SEQUENCE [LARGE SCALE GENOMIC DNA]</scope>
    <source>
        <strain evidence="9 14">CCUG 65687</strain>
    </source>
</reference>
<evidence type="ECO:0000256" key="3">
    <source>
        <dbReference type="ARBA" id="ARBA00022475"/>
    </source>
</evidence>
<keyword evidence="7 8" id="KW-0472">Membrane</keyword>
<evidence type="ECO:0000256" key="2">
    <source>
        <dbReference type="ARBA" id="ARBA00009784"/>
    </source>
</evidence>
<evidence type="ECO:0000313" key="11">
    <source>
        <dbReference type="EMBL" id="KWN16070.1"/>
    </source>
</evidence>
<dbReference type="RefSeq" id="WP_059451194.1">
    <property type="nucleotide sequence ID" value="NZ_CABVPO010000003.1"/>
</dbReference>
<dbReference type="KEGG" id="btei:WS51_06145"/>
<organism evidence="11 13">
    <name type="scientific">Burkholderia territorii</name>
    <dbReference type="NCBI Taxonomy" id="1503055"/>
    <lineage>
        <taxon>Bacteria</taxon>
        <taxon>Pseudomonadati</taxon>
        <taxon>Pseudomonadota</taxon>
        <taxon>Betaproteobacteria</taxon>
        <taxon>Burkholderiales</taxon>
        <taxon>Burkholderiaceae</taxon>
        <taxon>Burkholderia</taxon>
        <taxon>Burkholderia cepacia complex</taxon>
    </lineage>
</organism>
<protein>
    <recommendedName>
        <fullName evidence="8">UPF0056 membrane protein</fullName>
    </recommendedName>
</protein>
<evidence type="ECO:0000256" key="1">
    <source>
        <dbReference type="ARBA" id="ARBA00004429"/>
    </source>
</evidence>
<feature type="transmembrane region" description="Helical" evidence="8">
    <location>
        <begin position="153"/>
        <end position="174"/>
    </location>
</feature>
<dbReference type="PANTHER" id="PTHR33508">
    <property type="entry name" value="UPF0056 MEMBRANE PROTEIN YHCE"/>
    <property type="match status" value="1"/>
</dbReference>
<feature type="transmembrane region" description="Helical" evidence="8">
    <location>
        <begin position="51"/>
        <end position="71"/>
    </location>
</feature>
<name>A0A102G3D0_9BURK</name>
<dbReference type="EMBL" id="LPLZ01000042">
    <property type="protein sequence ID" value="KWN16070.1"/>
    <property type="molecule type" value="Genomic_DNA"/>
</dbReference>
<feature type="transmembrane region" description="Helical" evidence="8">
    <location>
        <begin position="120"/>
        <end position="141"/>
    </location>
</feature>
<evidence type="ECO:0000256" key="8">
    <source>
        <dbReference type="RuleBase" id="RU362048"/>
    </source>
</evidence>
<comment type="caution">
    <text evidence="11">The sequence shown here is derived from an EMBL/GenBank/DDBJ whole genome shotgun (WGS) entry which is preliminary data.</text>
</comment>
<dbReference type="GO" id="GO:0005886">
    <property type="term" value="C:plasma membrane"/>
    <property type="evidence" value="ECO:0007669"/>
    <property type="project" value="UniProtKB-SubCell"/>
</dbReference>
<sequence length="224" mass="23933">MIVNRLISEILFGFTGLIGIINPIGIAFLFLERTEALTEHERNLLAKKVAFNAFVVLLVAFFAGTPVLHFFGISMEALRIGGGFAVAVAGWQMLNEPDGPAGGGDTPIQPINANAIMTRAFFPLTVPLTVGPGSIATAIALNANRTHKLSEFMLSSIVSIAVSALVAVVIWLTYSRAALLSRYLGTEGTKVAKRVSAFLLLCIGVQIMLTGFSEFLQPLADQIK</sequence>
<evidence type="ECO:0000313" key="12">
    <source>
        <dbReference type="Proteomes" id="UP000062317"/>
    </source>
</evidence>
<evidence type="ECO:0000313" key="14">
    <source>
        <dbReference type="Proteomes" id="UP000473571"/>
    </source>
</evidence>
<feature type="transmembrane region" description="Helical" evidence="8">
    <location>
        <begin position="195"/>
        <end position="216"/>
    </location>
</feature>
<keyword evidence="5 8" id="KW-0812">Transmembrane</keyword>
<feature type="transmembrane region" description="Helical" evidence="8">
    <location>
        <begin position="12"/>
        <end position="31"/>
    </location>
</feature>
<reference evidence="12 13" key="1">
    <citation type="submission" date="2015-11" db="EMBL/GenBank/DDBJ databases">
        <title>Expanding the genomic diversity of Burkholderia species for the development of highly accurate diagnostics.</title>
        <authorList>
            <person name="Sahl J."/>
            <person name="Keim P."/>
            <person name="Wagner D."/>
        </authorList>
    </citation>
    <scope>NUCLEOTIDE SEQUENCE [LARGE SCALE GENOMIC DNA]</scope>
    <source>
        <strain evidence="10 12">MSMB1301WGS</strain>
        <strain evidence="11 13">MSMB793WGS</strain>
    </source>
</reference>
<evidence type="ECO:0000313" key="9">
    <source>
        <dbReference type="EMBL" id="KAB0642419.1"/>
    </source>
</evidence>
<evidence type="ECO:0000313" key="10">
    <source>
        <dbReference type="EMBL" id="KVV42149.1"/>
    </source>
</evidence>
<proteinExistence type="inferred from homology"/>
<dbReference type="Proteomes" id="UP000062317">
    <property type="component" value="Unassembled WGS sequence"/>
</dbReference>
<comment type="caution">
    <text evidence="8">Lacks conserved residue(s) required for the propagation of feature annotation.</text>
</comment>
<dbReference type="NCBIfam" id="TIGR00427">
    <property type="entry name" value="NAAT family transporter"/>
    <property type="match status" value="1"/>
</dbReference>
<comment type="subcellular location">
    <subcellularLocation>
        <location evidence="1">Cell inner membrane</location>
        <topology evidence="1">Multi-pass membrane protein</topology>
    </subcellularLocation>
    <subcellularLocation>
        <location evidence="8">Cell membrane</location>
        <topology evidence="8">Multi-pass membrane protein</topology>
    </subcellularLocation>
</comment>
<evidence type="ECO:0000256" key="6">
    <source>
        <dbReference type="ARBA" id="ARBA00022989"/>
    </source>
</evidence>
<dbReference type="PANTHER" id="PTHR33508:SF2">
    <property type="entry name" value="UPF0056 INNER MEMBRANE PROTEIN MARC"/>
    <property type="match status" value="1"/>
</dbReference>
<evidence type="ECO:0000313" key="13">
    <source>
        <dbReference type="Proteomes" id="UP000068016"/>
    </source>
</evidence>
<evidence type="ECO:0000256" key="5">
    <source>
        <dbReference type="ARBA" id="ARBA00022692"/>
    </source>
</evidence>
<keyword evidence="3" id="KW-1003">Cell membrane</keyword>
<keyword evidence="12" id="KW-1185">Reference proteome</keyword>
<dbReference type="EMBL" id="VZOL01001107">
    <property type="protein sequence ID" value="KAB0642419.1"/>
    <property type="molecule type" value="Genomic_DNA"/>
</dbReference>
<comment type="similarity">
    <text evidence="2 8">Belongs to the UPF0056 (MarC) family.</text>
</comment>
<evidence type="ECO:0000256" key="4">
    <source>
        <dbReference type="ARBA" id="ARBA00022519"/>
    </source>
</evidence>